<keyword evidence="11" id="KW-1185">Reference proteome</keyword>
<dbReference type="CDD" id="cd06261">
    <property type="entry name" value="TM_PBP2"/>
    <property type="match status" value="1"/>
</dbReference>
<evidence type="ECO:0000313" key="10">
    <source>
        <dbReference type="EMBL" id="EEG28754.1"/>
    </source>
</evidence>
<dbReference type="SUPFAM" id="SSF161098">
    <property type="entry name" value="MetI-like"/>
    <property type="match status" value="1"/>
</dbReference>
<name>C0EIF8_9FIRM</name>
<organism evidence="10 11">
    <name type="scientific">[Clostridium] methylpentosum DSM 5476</name>
    <dbReference type="NCBI Taxonomy" id="537013"/>
    <lineage>
        <taxon>Bacteria</taxon>
        <taxon>Bacillati</taxon>
        <taxon>Bacillota</taxon>
        <taxon>Clostridia</taxon>
        <taxon>Eubacteriales</taxon>
        <taxon>Oscillospiraceae</taxon>
        <taxon>Oscillospiraceae incertae sedis</taxon>
    </lineage>
</organism>
<protein>
    <submittedName>
        <fullName evidence="10">ABC transporter, permease protein</fullName>
    </submittedName>
</protein>
<reference evidence="10 11" key="2">
    <citation type="submission" date="2009-02" db="EMBL/GenBank/DDBJ databases">
        <title>Draft genome sequence of Clostridium methylpentosum (DSM 5476).</title>
        <authorList>
            <person name="Sudarsanam P."/>
            <person name="Ley R."/>
            <person name="Guruge J."/>
            <person name="Turnbaugh P.J."/>
            <person name="Mahowald M."/>
            <person name="Liep D."/>
            <person name="Gordon J."/>
        </authorList>
    </citation>
    <scope>NUCLEOTIDE SEQUENCE [LARGE SCALE GENOMIC DNA]</scope>
    <source>
        <strain evidence="10 11">DSM 5476</strain>
    </source>
</reference>
<keyword evidence="4" id="KW-1003">Cell membrane</keyword>
<keyword evidence="3 8" id="KW-0813">Transport</keyword>
<dbReference type="Proteomes" id="UP000003340">
    <property type="component" value="Unassembled WGS sequence"/>
</dbReference>
<dbReference type="EMBL" id="ACEC01000126">
    <property type="protein sequence ID" value="EEG28754.1"/>
    <property type="molecule type" value="Genomic_DNA"/>
</dbReference>
<evidence type="ECO:0000256" key="2">
    <source>
        <dbReference type="ARBA" id="ARBA00007069"/>
    </source>
</evidence>
<feature type="domain" description="ABC transmembrane type-1" evidence="9">
    <location>
        <begin position="61"/>
        <end position="254"/>
    </location>
</feature>
<feature type="transmembrane region" description="Helical" evidence="8">
    <location>
        <begin position="190"/>
        <end position="211"/>
    </location>
</feature>
<dbReference type="InterPro" id="IPR035906">
    <property type="entry name" value="MetI-like_sf"/>
</dbReference>
<keyword evidence="5 8" id="KW-0812">Transmembrane</keyword>
<evidence type="ECO:0000313" key="11">
    <source>
        <dbReference type="Proteomes" id="UP000003340"/>
    </source>
</evidence>
<evidence type="ECO:0000256" key="7">
    <source>
        <dbReference type="ARBA" id="ARBA00023136"/>
    </source>
</evidence>
<dbReference type="InterPro" id="IPR000515">
    <property type="entry name" value="MetI-like"/>
</dbReference>
<evidence type="ECO:0000256" key="6">
    <source>
        <dbReference type="ARBA" id="ARBA00022989"/>
    </source>
</evidence>
<evidence type="ECO:0000256" key="8">
    <source>
        <dbReference type="RuleBase" id="RU363032"/>
    </source>
</evidence>
<comment type="caution">
    <text evidence="10">The sequence shown here is derived from an EMBL/GenBank/DDBJ whole genome shotgun (WGS) entry which is preliminary data.</text>
</comment>
<dbReference type="STRING" id="537013.CLOSTMETH_03653"/>
<accession>C0EIF8</accession>
<evidence type="ECO:0000256" key="4">
    <source>
        <dbReference type="ARBA" id="ARBA00022475"/>
    </source>
</evidence>
<dbReference type="HOGENOM" id="CLU_016047_3_0_9"/>
<dbReference type="eggNOG" id="COG1177">
    <property type="taxonomic scope" value="Bacteria"/>
</dbReference>
<reference evidence="10 11" key="1">
    <citation type="submission" date="2009-01" db="EMBL/GenBank/DDBJ databases">
        <authorList>
            <person name="Fulton L."/>
            <person name="Clifton S."/>
            <person name="Fulton B."/>
            <person name="Xu J."/>
            <person name="Minx P."/>
            <person name="Pepin K.H."/>
            <person name="Johnson M."/>
            <person name="Bhonagiri V."/>
            <person name="Nash W.E."/>
            <person name="Mardis E.R."/>
            <person name="Wilson R.K."/>
        </authorList>
    </citation>
    <scope>NUCLEOTIDE SEQUENCE [LARGE SCALE GENOMIC DNA]</scope>
    <source>
        <strain evidence="10 11">DSM 5476</strain>
    </source>
</reference>
<evidence type="ECO:0000259" key="9">
    <source>
        <dbReference type="PROSITE" id="PS50928"/>
    </source>
</evidence>
<proteinExistence type="inferred from homology"/>
<dbReference type="PANTHER" id="PTHR43848:SF2">
    <property type="entry name" value="PUTRESCINE TRANSPORT SYSTEM PERMEASE PROTEIN POTI"/>
    <property type="match status" value="1"/>
</dbReference>
<dbReference type="PANTHER" id="PTHR43848">
    <property type="entry name" value="PUTRESCINE TRANSPORT SYSTEM PERMEASE PROTEIN POTI"/>
    <property type="match status" value="1"/>
</dbReference>
<feature type="transmembrane region" description="Helical" evidence="8">
    <location>
        <begin position="12"/>
        <end position="31"/>
    </location>
</feature>
<evidence type="ECO:0000256" key="3">
    <source>
        <dbReference type="ARBA" id="ARBA00022448"/>
    </source>
</evidence>
<dbReference type="AlphaFoldDB" id="C0EIF8"/>
<feature type="transmembrane region" description="Helical" evidence="8">
    <location>
        <begin position="133"/>
        <end position="153"/>
    </location>
</feature>
<feature type="transmembrane region" description="Helical" evidence="8">
    <location>
        <begin position="231"/>
        <end position="253"/>
    </location>
</feature>
<sequence>MTRKKISSKLYMALVFLFLYAPIVVVIVFSFNATKSRTVFTGVTLKWYAQLFQDELIMKSLRNSLILAFSSSVIATVIGTAAALAISRMKKKARSVVMNITYLPVVNSEIVTGISLMLLFVFVFGLIGLQLGFVSVLIAHITFNIPYVILNVLPKLRQADQDLFNAALDLGCNPGQAFFKVMLPEIMPGIVSAFLMAFSLSFDDFMISYFTAGSSFQTLPVTIYSMTRRRITPKINALFALIFVLIFVLLLVINIRDSRAAKRDARKES</sequence>
<feature type="transmembrane region" description="Helical" evidence="8">
    <location>
        <begin position="106"/>
        <end position="127"/>
    </location>
</feature>
<evidence type="ECO:0000256" key="5">
    <source>
        <dbReference type="ARBA" id="ARBA00022692"/>
    </source>
</evidence>
<dbReference type="Pfam" id="PF00528">
    <property type="entry name" value="BPD_transp_1"/>
    <property type="match status" value="1"/>
</dbReference>
<dbReference type="PROSITE" id="PS50928">
    <property type="entry name" value="ABC_TM1"/>
    <property type="match status" value="1"/>
</dbReference>
<gene>
    <name evidence="10" type="ORF">CLOSTMETH_03653</name>
</gene>
<keyword evidence="7 8" id="KW-0472">Membrane</keyword>
<feature type="transmembrane region" description="Helical" evidence="8">
    <location>
        <begin position="65"/>
        <end position="86"/>
    </location>
</feature>
<comment type="subcellular location">
    <subcellularLocation>
        <location evidence="1 8">Cell membrane</location>
        <topology evidence="1 8">Multi-pass membrane protein</topology>
    </subcellularLocation>
</comment>
<dbReference type="GO" id="GO:0055085">
    <property type="term" value="P:transmembrane transport"/>
    <property type="evidence" value="ECO:0007669"/>
    <property type="project" value="InterPro"/>
</dbReference>
<dbReference type="InterPro" id="IPR051789">
    <property type="entry name" value="Bact_Polyamine_Transport"/>
</dbReference>
<evidence type="ECO:0000256" key="1">
    <source>
        <dbReference type="ARBA" id="ARBA00004651"/>
    </source>
</evidence>
<keyword evidence="6 8" id="KW-1133">Transmembrane helix</keyword>
<dbReference type="Gene3D" id="1.10.3720.10">
    <property type="entry name" value="MetI-like"/>
    <property type="match status" value="1"/>
</dbReference>
<comment type="similarity">
    <text evidence="2">Belongs to the binding-protein-dependent transport system permease family. CysTW subfamily.</text>
</comment>
<dbReference type="GO" id="GO:0005886">
    <property type="term" value="C:plasma membrane"/>
    <property type="evidence" value="ECO:0007669"/>
    <property type="project" value="UniProtKB-SubCell"/>
</dbReference>